<proteinExistence type="evidence at protein level"/>
<dbReference type="Pfam" id="PF02469">
    <property type="entry name" value="Fasciclin"/>
    <property type="match status" value="2"/>
</dbReference>
<dbReference type="GO" id="GO:0005615">
    <property type="term" value="C:extracellular space"/>
    <property type="evidence" value="ECO:0000318"/>
    <property type="project" value="GO_Central"/>
</dbReference>
<dbReference type="InterPro" id="IPR050904">
    <property type="entry name" value="Adhesion/Biosynth-related"/>
</dbReference>
<protein>
    <submittedName>
        <fullName evidence="3 4">Fasciclin domain-containing protein, putative</fullName>
    </submittedName>
</protein>
<reference evidence="3 5" key="1">
    <citation type="submission" date="2008-03" db="EMBL/GenBank/DDBJ databases">
        <title>Annotation of Ixodes scapularis.</title>
        <authorList>
            <consortium name="Ixodes scapularis Genome Project Consortium"/>
            <person name="Caler E."/>
            <person name="Hannick L.I."/>
            <person name="Bidwell S."/>
            <person name="Joardar V."/>
            <person name="Thiagarajan M."/>
            <person name="Amedeo P."/>
            <person name="Galinsky K.J."/>
            <person name="Schobel S."/>
            <person name="Inman J."/>
            <person name="Hostetler J."/>
            <person name="Miller J."/>
            <person name="Hammond M."/>
            <person name="Megy K."/>
            <person name="Lawson D."/>
            <person name="Kodira C."/>
            <person name="Sutton G."/>
            <person name="Meyer J."/>
            <person name="Hill C.A."/>
            <person name="Birren B."/>
            <person name="Nene V."/>
            <person name="Collins F."/>
            <person name="Alarcon-Chaidez F."/>
            <person name="Wikel S."/>
            <person name="Strausberg R."/>
        </authorList>
    </citation>
    <scope>NUCLEOTIDE SEQUENCE [LARGE SCALE GENOMIC DNA]</scope>
    <source>
        <strain evidence="5">Wikel</strain>
        <strain evidence="3">Wikel colony</strain>
    </source>
</reference>
<dbReference type="GO" id="GO:0031012">
    <property type="term" value="C:extracellular matrix"/>
    <property type="evidence" value="ECO:0000318"/>
    <property type="project" value="GO_Central"/>
</dbReference>
<accession>B7PKG2</accession>
<keyword evidence="1" id="KW-0732">Signal</keyword>
<dbReference type="SUPFAM" id="SSF82153">
    <property type="entry name" value="FAS1 domain"/>
    <property type="match status" value="2"/>
</dbReference>
<dbReference type="InterPro" id="IPR000782">
    <property type="entry name" value="FAS1_domain"/>
</dbReference>
<gene>
    <name evidence="4" type="primary">8052939</name>
    <name evidence="3" type="ORF">IscW_ISCW006195</name>
</gene>
<dbReference type="InParanoid" id="B7PKG2"/>
<dbReference type="SMART" id="SM00554">
    <property type="entry name" value="FAS1"/>
    <property type="match status" value="2"/>
</dbReference>
<evidence type="ECO:0000256" key="1">
    <source>
        <dbReference type="SAM" id="SignalP"/>
    </source>
</evidence>
<dbReference type="PROSITE" id="PS50213">
    <property type="entry name" value="FAS1"/>
    <property type="match status" value="2"/>
</dbReference>
<dbReference type="GO" id="GO:0007155">
    <property type="term" value="P:cell adhesion"/>
    <property type="evidence" value="ECO:0000318"/>
    <property type="project" value="GO_Central"/>
</dbReference>
<reference evidence="4" key="2">
    <citation type="submission" date="2020-05" db="UniProtKB">
        <authorList>
            <consortium name="EnsemblMetazoa"/>
        </authorList>
    </citation>
    <scope>IDENTIFICATION</scope>
    <source>
        <strain evidence="4">wikel</strain>
    </source>
</reference>
<dbReference type="GO" id="GO:0050839">
    <property type="term" value="F:cell adhesion molecule binding"/>
    <property type="evidence" value="ECO:0000318"/>
    <property type="project" value="GO_Central"/>
</dbReference>
<keyword evidence="5" id="KW-1185">Reference proteome</keyword>
<dbReference type="HOGENOM" id="CLU_031281_1_0_1"/>
<feature type="domain" description="FAS1" evidence="2">
    <location>
        <begin position="203"/>
        <end position="332"/>
    </location>
</feature>
<dbReference type="EMBL" id="ABJB010886024">
    <property type="status" value="NOT_ANNOTATED_CDS"/>
    <property type="molecule type" value="Genomic_DNA"/>
</dbReference>
<keyword evidence="6" id="KW-1267">Proteomics identification</keyword>
<dbReference type="EMBL" id="ABJB010161509">
    <property type="status" value="NOT_ANNOTATED_CDS"/>
    <property type="molecule type" value="Genomic_DNA"/>
</dbReference>
<feature type="signal peptide" evidence="1">
    <location>
        <begin position="1"/>
        <end position="20"/>
    </location>
</feature>
<dbReference type="InterPro" id="IPR036378">
    <property type="entry name" value="FAS1_dom_sf"/>
</dbReference>
<dbReference type="EMBL" id="ABJB010755387">
    <property type="status" value="NOT_ANNOTATED_CDS"/>
    <property type="molecule type" value="Genomic_DNA"/>
</dbReference>
<dbReference type="Gene3D" id="2.30.180.10">
    <property type="entry name" value="FAS1 domain"/>
    <property type="match status" value="2"/>
</dbReference>
<feature type="chain" id="PRO_5010826212" evidence="1">
    <location>
        <begin position="21"/>
        <end position="351"/>
    </location>
</feature>
<dbReference type="VEuPathDB" id="VectorBase:ISCI006195"/>
<evidence type="ECO:0007829" key="6">
    <source>
        <dbReference type="PeptideAtlas" id="B7PKG2"/>
    </source>
</evidence>
<name>B7PKG2_IXOSC</name>
<dbReference type="PANTHER" id="PTHR10900">
    <property type="entry name" value="PERIOSTIN-RELATED"/>
    <property type="match status" value="1"/>
</dbReference>
<evidence type="ECO:0000313" key="3">
    <source>
        <dbReference type="EMBL" id="EEC07084.1"/>
    </source>
</evidence>
<dbReference type="Proteomes" id="UP000001555">
    <property type="component" value="Unassembled WGS sequence"/>
</dbReference>
<organism>
    <name type="scientific">Ixodes scapularis</name>
    <name type="common">Black-legged tick</name>
    <name type="synonym">Deer tick</name>
    <dbReference type="NCBI Taxonomy" id="6945"/>
    <lineage>
        <taxon>Eukaryota</taxon>
        <taxon>Metazoa</taxon>
        <taxon>Ecdysozoa</taxon>
        <taxon>Arthropoda</taxon>
        <taxon>Chelicerata</taxon>
        <taxon>Arachnida</taxon>
        <taxon>Acari</taxon>
        <taxon>Parasitiformes</taxon>
        <taxon>Ixodida</taxon>
        <taxon>Ixodoidea</taxon>
        <taxon>Ixodidae</taxon>
        <taxon>Ixodinae</taxon>
        <taxon>Ixodes</taxon>
    </lineage>
</organism>
<dbReference type="OrthoDB" id="286301at2759"/>
<dbReference type="FunFam" id="2.30.180.10:FF:000032">
    <property type="entry name" value="Fasciclin domain-containing protein, putative"/>
    <property type="match status" value="2"/>
</dbReference>
<dbReference type="AlphaFoldDB" id="B7PKG2"/>
<sequence>MGVIPVAAFAIGCVLPLAVAYPNLDYLGNASFALRFFNSVPGRPDDFGRSLHTIETLTGALPESGEKPSGKRNNLLEVAKRLNLTKLVEAVTKVGLHHVLNHEGPFTLFAPTNEAFDNVPGYCSNVPLLDIIKYHVALGSHKKIEFKNNVQLDTLLVGRRVRVNIYPNTKEITASGRIVSAPDNRASNGILHVLSGVMCSLYKGNAASELQRCPCFGILNSFINMTDLYNDLNADGPFTVFAPTDSAFAKLSPDLVNDLKNNLTALKEVLLYHVVPDVWYAAGLSPGQLKTLQGQKLTVDVNTGAITVNDATVVLPDATVGNGVVHSIDTVLLPKLAAGEGAPFKPSVSVV</sequence>
<dbReference type="VEuPathDB" id="VectorBase:ISCW006195"/>
<dbReference type="EMBL" id="DS733176">
    <property type="protein sequence ID" value="EEC07084.1"/>
    <property type="molecule type" value="Genomic_DNA"/>
</dbReference>
<dbReference type="VEuPathDB" id="VectorBase:ISCP_007509"/>
<dbReference type="EMBL" id="ABJB010811916">
    <property type="status" value="NOT_ANNOTATED_CDS"/>
    <property type="molecule type" value="Genomic_DNA"/>
</dbReference>
<evidence type="ECO:0000259" key="2">
    <source>
        <dbReference type="PROSITE" id="PS50213"/>
    </source>
</evidence>
<dbReference type="PANTHER" id="PTHR10900:SF124">
    <property type="entry name" value="FI05614P"/>
    <property type="match status" value="1"/>
</dbReference>
<feature type="domain" description="FAS1" evidence="2">
    <location>
        <begin position="71"/>
        <end position="198"/>
    </location>
</feature>
<dbReference type="PaxDb" id="6945-B7PKG2"/>
<dbReference type="EnsemblMetazoa" id="ISCW006195-RA">
    <property type="protein sequence ID" value="ISCW006195-PA"/>
    <property type="gene ID" value="ISCW006195"/>
</dbReference>
<evidence type="ECO:0000313" key="4">
    <source>
        <dbReference type="EnsemblMetazoa" id="ISCW006195-PA"/>
    </source>
</evidence>
<evidence type="ECO:0000313" key="5">
    <source>
        <dbReference type="Proteomes" id="UP000001555"/>
    </source>
</evidence>
<dbReference type="KEGG" id="isc:8052939"/>
<dbReference type="GO" id="GO:0030198">
    <property type="term" value="P:extracellular matrix organization"/>
    <property type="evidence" value="ECO:0000318"/>
    <property type="project" value="GO_Central"/>
</dbReference>